<evidence type="ECO:0000256" key="1">
    <source>
        <dbReference type="SAM" id="MobiDB-lite"/>
    </source>
</evidence>
<evidence type="ECO:0000313" key="3">
    <source>
        <dbReference type="EMBL" id="PAV69585.1"/>
    </source>
</evidence>
<evidence type="ECO:0000256" key="2">
    <source>
        <dbReference type="SAM" id="Phobius"/>
    </source>
</evidence>
<sequence>MVDNFRYVLVAIVLVLIILCLCCIAAFCISRGLREEKPDKTQTYDIGTQAKMTEARGTQMSTESVNGSTNMQRLRRTVEMSELEDANWESRDSRRMPLSLPPNHRQFDGYY</sequence>
<proteinExistence type="predicted"/>
<feature type="region of interest" description="Disordered" evidence="1">
    <location>
        <begin position="44"/>
        <end position="71"/>
    </location>
</feature>
<accession>A0A2A2K6Q2</accession>
<evidence type="ECO:0000313" key="4">
    <source>
        <dbReference type="Proteomes" id="UP000218231"/>
    </source>
</evidence>
<dbReference type="EMBL" id="LIAE01009485">
    <property type="protein sequence ID" value="PAV69585.1"/>
    <property type="molecule type" value="Genomic_DNA"/>
</dbReference>
<keyword evidence="2" id="KW-1133">Transmembrane helix</keyword>
<dbReference type="Proteomes" id="UP000218231">
    <property type="component" value="Unassembled WGS sequence"/>
</dbReference>
<reference evidence="3 4" key="1">
    <citation type="journal article" date="2017" name="Curr. Biol.">
        <title>Genome architecture and evolution of a unichromosomal asexual nematode.</title>
        <authorList>
            <person name="Fradin H."/>
            <person name="Zegar C."/>
            <person name="Gutwein M."/>
            <person name="Lucas J."/>
            <person name="Kovtun M."/>
            <person name="Corcoran D."/>
            <person name="Baugh L.R."/>
            <person name="Kiontke K."/>
            <person name="Gunsalus K."/>
            <person name="Fitch D.H."/>
            <person name="Piano F."/>
        </authorList>
    </citation>
    <scope>NUCLEOTIDE SEQUENCE [LARGE SCALE GENOMIC DNA]</scope>
    <source>
        <strain evidence="3">PF1309</strain>
    </source>
</reference>
<organism evidence="3 4">
    <name type="scientific">Diploscapter pachys</name>
    <dbReference type="NCBI Taxonomy" id="2018661"/>
    <lineage>
        <taxon>Eukaryota</taxon>
        <taxon>Metazoa</taxon>
        <taxon>Ecdysozoa</taxon>
        <taxon>Nematoda</taxon>
        <taxon>Chromadorea</taxon>
        <taxon>Rhabditida</taxon>
        <taxon>Rhabditina</taxon>
        <taxon>Rhabditomorpha</taxon>
        <taxon>Rhabditoidea</taxon>
        <taxon>Rhabditidae</taxon>
        <taxon>Diploscapter</taxon>
    </lineage>
</organism>
<keyword evidence="2" id="KW-0472">Membrane</keyword>
<protein>
    <submittedName>
        <fullName evidence="3">Uncharacterized protein</fullName>
    </submittedName>
</protein>
<feature type="transmembrane region" description="Helical" evidence="2">
    <location>
        <begin position="6"/>
        <end position="29"/>
    </location>
</feature>
<keyword evidence="4" id="KW-1185">Reference proteome</keyword>
<feature type="region of interest" description="Disordered" evidence="1">
    <location>
        <begin position="84"/>
        <end position="111"/>
    </location>
</feature>
<name>A0A2A2K6Q2_9BILA</name>
<feature type="compositionally biased region" description="Polar residues" evidence="1">
    <location>
        <begin position="56"/>
        <end position="71"/>
    </location>
</feature>
<dbReference type="AlphaFoldDB" id="A0A2A2K6Q2"/>
<gene>
    <name evidence="3" type="ORF">WR25_02087</name>
</gene>
<comment type="caution">
    <text evidence="3">The sequence shown here is derived from an EMBL/GenBank/DDBJ whole genome shotgun (WGS) entry which is preliminary data.</text>
</comment>
<keyword evidence="2" id="KW-0812">Transmembrane</keyword>